<keyword evidence="9" id="KW-1185">Reference proteome</keyword>
<name>A0A7G7VKN7_9FIRM</name>
<dbReference type="SUPFAM" id="SSF55031">
    <property type="entry name" value="Bacterial exopeptidase dimerisation domain"/>
    <property type="match status" value="1"/>
</dbReference>
<evidence type="ECO:0000259" key="7">
    <source>
        <dbReference type="Pfam" id="PF07687"/>
    </source>
</evidence>
<dbReference type="InterPro" id="IPR036264">
    <property type="entry name" value="Bact_exopeptidase_dim_dom"/>
</dbReference>
<dbReference type="AlphaFoldDB" id="A0A7G7VKN7"/>
<dbReference type="Pfam" id="PF07687">
    <property type="entry name" value="M20_dimer"/>
    <property type="match status" value="1"/>
</dbReference>
<evidence type="ECO:0000313" key="8">
    <source>
        <dbReference type="EMBL" id="QNH54680.1"/>
    </source>
</evidence>
<keyword evidence="2 6" id="KW-0479">Metal-binding</keyword>
<accession>A0A7G7VKN7</accession>
<dbReference type="InterPro" id="IPR008007">
    <property type="entry name" value="Peptidase_M42"/>
</dbReference>
<gene>
    <name evidence="8" type="ORF">H1B31_01585</name>
</gene>
<evidence type="ECO:0000256" key="5">
    <source>
        <dbReference type="PIRNR" id="PIRNR001123"/>
    </source>
</evidence>
<comment type="cofactor">
    <cofactor evidence="1">
        <name>Zn(2+)</name>
        <dbReference type="ChEBI" id="CHEBI:29105"/>
    </cofactor>
</comment>
<evidence type="ECO:0000256" key="3">
    <source>
        <dbReference type="ARBA" id="ARBA00022801"/>
    </source>
</evidence>
<dbReference type="PANTHER" id="PTHR42994:SF2">
    <property type="entry name" value="PEPTIDASE"/>
    <property type="match status" value="1"/>
</dbReference>
<evidence type="ECO:0000256" key="4">
    <source>
        <dbReference type="ARBA" id="ARBA00022833"/>
    </source>
</evidence>
<dbReference type="Proteomes" id="UP000515480">
    <property type="component" value="Chromosome"/>
</dbReference>
<proteinExistence type="inferred from homology"/>
<sequence length="375" mass="39975">MIDKKRVLDEFFELVSIRCSTLDEREIADLLTARLRDLGAAEIHEDGAGKALGGNTGNIVANFKGTVADVPTVMLTAHMDCVEPCANIKPILKDGVIRSDGTTILGADDKAGVVAILETLRCLKEHDIPHGNLQIVFTVAEEGGVNGSRCLDASLLTADFGYTLDTHGHAGTAAFKAPGKNQLAVRIVGKAAHAGIDPDAGRNAITAAGKVLTAVPQGRIDEETTCNVGKIEGGTATNVVAEFCTLNFETRSRDKAKLDALTQRMVDSVNAALDGTGCRAEIHIKKDYDPYELPPDALPIQYLRRTAEKLGFPVVLEEEGGGSDANHFNAYGVPTTVLGVGMTDCHTKEESIRERDLYEAAELTLAIVREIAEKG</sequence>
<dbReference type="KEGG" id="stim:H1B31_01585"/>
<comment type="similarity">
    <text evidence="5">Belongs to the peptidase M42 family.</text>
</comment>
<dbReference type="GO" id="GO:0004177">
    <property type="term" value="F:aminopeptidase activity"/>
    <property type="evidence" value="ECO:0007669"/>
    <property type="project" value="UniProtKB-UniRule"/>
</dbReference>
<dbReference type="NCBIfam" id="TIGR01883">
    <property type="entry name" value="PepT-like"/>
    <property type="match status" value="1"/>
</dbReference>
<dbReference type="InterPro" id="IPR002933">
    <property type="entry name" value="Peptidase_M20"/>
</dbReference>
<organism evidence="8 9">
    <name type="scientific">Selenomonas timonae</name>
    <dbReference type="NCBI Taxonomy" id="2754044"/>
    <lineage>
        <taxon>Bacteria</taxon>
        <taxon>Bacillati</taxon>
        <taxon>Bacillota</taxon>
        <taxon>Negativicutes</taxon>
        <taxon>Selenomonadales</taxon>
        <taxon>Selenomonadaceae</taxon>
        <taxon>Selenomonas</taxon>
    </lineage>
</organism>
<dbReference type="PANTHER" id="PTHR42994">
    <property type="entry name" value="PEPTIDASE T"/>
    <property type="match status" value="1"/>
</dbReference>
<keyword evidence="3 8" id="KW-0378">Hydrolase</keyword>
<dbReference type="EMBL" id="CP060204">
    <property type="protein sequence ID" value="QNH54680.1"/>
    <property type="molecule type" value="Genomic_DNA"/>
</dbReference>
<keyword evidence="4" id="KW-0862">Zinc</keyword>
<evidence type="ECO:0000256" key="2">
    <source>
        <dbReference type="ARBA" id="ARBA00022723"/>
    </source>
</evidence>
<dbReference type="PIRSF" id="PIRSF001123">
    <property type="entry name" value="PepA_GA"/>
    <property type="match status" value="1"/>
</dbReference>
<protein>
    <submittedName>
        <fullName evidence="8">M20/M25/M40 family metallo-hydrolase</fullName>
    </submittedName>
</protein>
<feature type="domain" description="Peptidase M20 dimerisation" evidence="7">
    <location>
        <begin position="182"/>
        <end position="273"/>
    </location>
</feature>
<dbReference type="RefSeq" id="WP_185980623.1">
    <property type="nucleotide sequence ID" value="NZ_CP060204.1"/>
</dbReference>
<evidence type="ECO:0000256" key="6">
    <source>
        <dbReference type="PIRSR" id="PIRSR001123-2"/>
    </source>
</evidence>
<reference evidence="8 9" key="1">
    <citation type="submission" date="2020-07" db="EMBL/GenBank/DDBJ databases">
        <title>Complete genome and description of Selenomonas timonensis sp. nov., a new bacterium isolated from a gingivitis subject.</title>
        <authorList>
            <person name="Antezack A."/>
        </authorList>
    </citation>
    <scope>NUCLEOTIDE SEQUENCE [LARGE SCALE GENOMIC DNA]</scope>
    <source>
        <strain evidence="8 9">Marseille-Q3039</strain>
    </source>
</reference>
<evidence type="ECO:0000313" key="9">
    <source>
        <dbReference type="Proteomes" id="UP000515480"/>
    </source>
</evidence>
<dbReference type="InterPro" id="IPR010162">
    <property type="entry name" value="PepT-like"/>
</dbReference>
<dbReference type="Gene3D" id="3.40.630.10">
    <property type="entry name" value="Zn peptidases"/>
    <property type="match status" value="1"/>
</dbReference>
<dbReference type="SUPFAM" id="SSF53187">
    <property type="entry name" value="Zn-dependent exopeptidases"/>
    <property type="match status" value="1"/>
</dbReference>
<dbReference type="InterPro" id="IPR011650">
    <property type="entry name" value="Peptidase_M20_dimer"/>
</dbReference>
<evidence type="ECO:0000256" key="1">
    <source>
        <dbReference type="ARBA" id="ARBA00001947"/>
    </source>
</evidence>
<dbReference type="Gene3D" id="3.30.70.360">
    <property type="match status" value="1"/>
</dbReference>
<dbReference type="GO" id="GO:0046872">
    <property type="term" value="F:metal ion binding"/>
    <property type="evidence" value="ECO:0007669"/>
    <property type="project" value="UniProtKB-UniRule"/>
</dbReference>
<comment type="cofactor">
    <cofactor evidence="6">
        <name>a divalent metal cation</name>
        <dbReference type="ChEBI" id="CHEBI:60240"/>
    </cofactor>
    <text evidence="6">Binds 2 divalent metal cations per subunit.</text>
</comment>
<dbReference type="Pfam" id="PF01546">
    <property type="entry name" value="Peptidase_M20"/>
    <property type="match status" value="1"/>
</dbReference>
<feature type="binding site" evidence="6">
    <location>
        <position position="346"/>
    </location>
    <ligand>
        <name>Zn(2+)</name>
        <dbReference type="ChEBI" id="CHEBI:29105"/>
        <label>2</label>
    </ligand>
</feature>